<dbReference type="SUPFAM" id="SSF48056">
    <property type="entry name" value="Di-copper centre-containing domain"/>
    <property type="match status" value="1"/>
</dbReference>
<evidence type="ECO:0000259" key="1">
    <source>
        <dbReference type="Pfam" id="PF00264"/>
    </source>
</evidence>
<evidence type="ECO:0000313" key="2">
    <source>
        <dbReference type="EMBL" id="CAF1234051.1"/>
    </source>
</evidence>
<dbReference type="Gene3D" id="1.10.1280.10">
    <property type="entry name" value="Di-copper center containing domain from catechol oxidase"/>
    <property type="match status" value="2"/>
</dbReference>
<sequence>MHTCTRQQKSSHKKVHDAANIRAHGSVVPRISVRDYFYGDHKQERDLFLRAFSAFENNSDTNDPWSYFAIAGIHGLPIRRYDPTDASPDERAWGYCEHEAKDKCRDVAESLRVPYFDWESKETNGEVPDVFTEEKIKVKYPYKTEQSIDNPLFSYVLPIDLKKNSDVSNPTNDDN</sequence>
<dbReference type="Proteomes" id="UP000663829">
    <property type="component" value="Unassembled WGS sequence"/>
</dbReference>
<dbReference type="InterPro" id="IPR002227">
    <property type="entry name" value="Tyrosinase_Cu-bd"/>
</dbReference>
<accession>A0A814YW27</accession>
<keyword evidence="4" id="KW-1185">Reference proteome</keyword>
<feature type="domain" description="Tyrosinase copper-binding" evidence="1">
    <location>
        <begin position="97"/>
        <end position="170"/>
    </location>
</feature>
<evidence type="ECO:0000313" key="4">
    <source>
        <dbReference type="Proteomes" id="UP000663829"/>
    </source>
</evidence>
<gene>
    <name evidence="2" type="ORF">GPM918_LOCUS25321</name>
    <name evidence="3" type="ORF">SRO942_LOCUS25327</name>
</gene>
<dbReference type="GO" id="GO:0016491">
    <property type="term" value="F:oxidoreductase activity"/>
    <property type="evidence" value="ECO:0007669"/>
    <property type="project" value="InterPro"/>
</dbReference>
<dbReference type="Pfam" id="PF00264">
    <property type="entry name" value="Tyrosinase"/>
    <property type="match status" value="1"/>
</dbReference>
<dbReference type="OrthoDB" id="5949409at2759"/>
<dbReference type="InterPro" id="IPR008922">
    <property type="entry name" value="Di-copper_centre_dom_sf"/>
</dbReference>
<evidence type="ECO:0000313" key="3">
    <source>
        <dbReference type="EMBL" id="CAF3996611.1"/>
    </source>
</evidence>
<comment type="caution">
    <text evidence="2">The sequence shown here is derived from an EMBL/GenBank/DDBJ whole genome shotgun (WGS) entry which is preliminary data.</text>
</comment>
<dbReference type="EMBL" id="CAJNOQ010009788">
    <property type="protein sequence ID" value="CAF1234051.1"/>
    <property type="molecule type" value="Genomic_DNA"/>
</dbReference>
<proteinExistence type="predicted"/>
<dbReference type="Proteomes" id="UP000681722">
    <property type="component" value="Unassembled WGS sequence"/>
</dbReference>
<protein>
    <recommendedName>
        <fullName evidence="1">Tyrosinase copper-binding domain-containing protein</fullName>
    </recommendedName>
</protein>
<reference evidence="2" key="1">
    <citation type="submission" date="2021-02" db="EMBL/GenBank/DDBJ databases">
        <authorList>
            <person name="Nowell W R."/>
        </authorList>
    </citation>
    <scope>NUCLEOTIDE SEQUENCE</scope>
</reference>
<dbReference type="AlphaFoldDB" id="A0A814YW27"/>
<dbReference type="EMBL" id="CAJOBC010009793">
    <property type="protein sequence ID" value="CAF3996611.1"/>
    <property type="molecule type" value="Genomic_DNA"/>
</dbReference>
<organism evidence="2 4">
    <name type="scientific">Didymodactylos carnosus</name>
    <dbReference type="NCBI Taxonomy" id="1234261"/>
    <lineage>
        <taxon>Eukaryota</taxon>
        <taxon>Metazoa</taxon>
        <taxon>Spiralia</taxon>
        <taxon>Gnathifera</taxon>
        <taxon>Rotifera</taxon>
        <taxon>Eurotatoria</taxon>
        <taxon>Bdelloidea</taxon>
        <taxon>Philodinida</taxon>
        <taxon>Philodinidae</taxon>
        <taxon>Didymodactylos</taxon>
    </lineage>
</organism>
<name>A0A814YW27_9BILA</name>